<keyword evidence="4" id="KW-1185">Reference proteome</keyword>
<sequence length="307" mass="36078">MLGRNEPIPRALLMEVSDRKRDGTLPLPYEYPYELPDERKLLRRTHGQQTFRHRPALTRKLYCASRRTGPCRGDGLSEAGHHAGNRAQPVRYKRVKRRTLREARVTEKLEKQQEQERRRRQKHQELLQASKEFKEFHRSAQARVQKFRKALQTYHANHEKDRKKEELRNEKIRMMKLMEEDDVGYRQLLDEKKDKRLVYLLKQTDEYVESLTGLVRQHQQTEKKRKRDERKEAKLAALRQQLKQQHNAGGDGGANGGGNDSLHIIVRNSATGETLKGCTDHLSDGGEERERPRSDHCAVVDHFQLEN</sequence>
<dbReference type="AlphaFoldDB" id="A0ABD2LU45"/>
<dbReference type="Proteomes" id="UP001620626">
    <property type="component" value="Unassembled WGS sequence"/>
</dbReference>
<name>A0ABD2LU45_9BILA</name>
<comment type="caution">
    <text evidence="3">The sequence shown here is derived from an EMBL/GenBank/DDBJ whole genome shotgun (WGS) entry which is preliminary data.</text>
</comment>
<dbReference type="SMART" id="SM00573">
    <property type="entry name" value="HSA"/>
    <property type="match status" value="1"/>
</dbReference>
<dbReference type="EMBL" id="JBICBT010000264">
    <property type="protein sequence ID" value="KAL3118724.1"/>
    <property type="molecule type" value="Genomic_DNA"/>
</dbReference>
<protein>
    <recommendedName>
        <fullName evidence="2">HSA domain-containing protein</fullName>
    </recommendedName>
</protein>
<organism evidence="3 4">
    <name type="scientific">Heterodera trifolii</name>
    <dbReference type="NCBI Taxonomy" id="157864"/>
    <lineage>
        <taxon>Eukaryota</taxon>
        <taxon>Metazoa</taxon>
        <taxon>Ecdysozoa</taxon>
        <taxon>Nematoda</taxon>
        <taxon>Chromadorea</taxon>
        <taxon>Rhabditida</taxon>
        <taxon>Tylenchina</taxon>
        <taxon>Tylenchomorpha</taxon>
        <taxon>Tylenchoidea</taxon>
        <taxon>Heteroderidae</taxon>
        <taxon>Heteroderinae</taxon>
        <taxon>Heterodera</taxon>
    </lineage>
</organism>
<reference evidence="3 4" key="1">
    <citation type="submission" date="2024-10" db="EMBL/GenBank/DDBJ databases">
        <authorList>
            <person name="Kim D."/>
        </authorList>
    </citation>
    <scope>NUCLEOTIDE SEQUENCE [LARGE SCALE GENOMIC DNA]</scope>
    <source>
        <strain evidence="3">BH-2024</strain>
    </source>
</reference>
<feature type="compositionally biased region" description="Gly residues" evidence="1">
    <location>
        <begin position="249"/>
        <end position="259"/>
    </location>
</feature>
<dbReference type="Gene3D" id="1.20.5.170">
    <property type="match status" value="1"/>
</dbReference>
<evidence type="ECO:0000313" key="3">
    <source>
        <dbReference type="EMBL" id="KAL3118724.1"/>
    </source>
</evidence>
<evidence type="ECO:0000259" key="2">
    <source>
        <dbReference type="PROSITE" id="PS51204"/>
    </source>
</evidence>
<dbReference type="Pfam" id="PF07529">
    <property type="entry name" value="HSA"/>
    <property type="match status" value="1"/>
</dbReference>
<dbReference type="InterPro" id="IPR014012">
    <property type="entry name" value="HSA_dom"/>
</dbReference>
<proteinExistence type="predicted"/>
<feature type="compositionally biased region" description="Basic and acidic residues" evidence="1">
    <location>
        <begin position="104"/>
        <end position="117"/>
    </location>
</feature>
<feature type="domain" description="HSA" evidence="2">
    <location>
        <begin position="111"/>
        <end position="179"/>
    </location>
</feature>
<feature type="region of interest" description="Disordered" evidence="1">
    <location>
        <begin position="104"/>
        <end position="123"/>
    </location>
</feature>
<evidence type="ECO:0000256" key="1">
    <source>
        <dbReference type="SAM" id="MobiDB-lite"/>
    </source>
</evidence>
<evidence type="ECO:0000313" key="4">
    <source>
        <dbReference type="Proteomes" id="UP001620626"/>
    </source>
</evidence>
<dbReference type="PROSITE" id="PS51204">
    <property type="entry name" value="HSA"/>
    <property type="match status" value="1"/>
</dbReference>
<gene>
    <name evidence="3" type="ORF">niasHT_000484</name>
</gene>
<accession>A0ABD2LU45</accession>
<feature type="region of interest" description="Disordered" evidence="1">
    <location>
        <begin position="243"/>
        <end position="262"/>
    </location>
</feature>